<evidence type="ECO:0000313" key="2">
    <source>
        <dbReference type="Proteomes" id="UP000025227"/>
    </source>
</evidence>
<feature type="region of interest" description="Disordered" evidence="1">
    <location>
        <begin position="1"/>
        <end position="20"/>
    </location>
</feature>
<organism evidence="2 3">
    <name type="scientific">Haemonchus contortus</name>
    <name type="common">Barber pole worm</name>
    <dbReference type="NCBI Taxonomy" id="6289"/>
    <lineage>
        <taxon>Eukaryota</taxon>
        <taxon>Metazoa</taxon>
        <taxon>Ecdysozoa</taxon>
        <taxon>Nematoda</taxon>
        <taxon>Chromadorea</taxon>
        <taxon>Rhabditida</taxon>
        <taxon>Rhabditina</taxon>
        <taxon>Rhabditomorpha</taxon>
        <taxon>Strongyloidea</taxon>
        <taxon>Trichostrongylidae</taxon>
        <taxon>Haemonchus</taxon>
    </lineage>
</organism>
<proteinExistence type="predicted"/>
<feature type="compositionally biased region" description="Basic and acidic residues" evidence="1">
    <location>
        <begin position="7"/>
        <end position="17"/>
    </location>
</feature>
<dbReference type="Proteomes" id="UP000025227">
    <property type="component" value="Unplaced"/>
</dbReference>
<sequence>MLGETRGGSRGDKKHGFGAEGVPSWKVAYKRWQGKQIPEDLVAHRTSKRKPGEVRRKWKEYFDRLLNEMAPRQTHSPGQTGAVDATDSCDGPLKTILNADDTALLVESKEFQDKATEMAESAVEEKERRLDLEKTEFFSSAECTESIGDGLEGAIDSAQDFRYFGSDLARDGSVEEAIISRIDAARLK</sequence>
<protein>
    <submittedName>
        <fullName evidence="3">Uncharacterized protein</fullName>
    </submittedName>
</protein>
<keyword evidence="2" id="KW-1185">Reference proteome</keyword>
<dbReference type="AlphaFoldDB" id="A0A7I4YN46"/>
<name>A0A7I4YN46_HAECO</name>
<evidence type="ECO:0000313" key="3">
    <source>
        <dbReference type="WBParaSite" id="HCON_00114690-00001"/>
    </source>
</evidence>
<reference evidence="3" key="1">
    <citation type="submission" date="2020-12" db="UniProtKB">
        <authorList>
            <consortium name="WormBaseParasite"/>
        </authorList>
    </citation>
    <scope>IDENTIFICATION</scope>
    <source>
        <strain evidence="3">MHco3</strain>
    </source>
</reference>
<accession>A0A7I4YN46</accession>
<dbReference type="WBParaSite" id="HCON_00114690-00001">
    <property type="protein sequence ID" value="HCON_00114690-00001"/>
    <property type="gene ID" value="HCON_00114690"/>
</dbReference>
<evidence type="ECO:0000256" key="1">
    <source>
        <dbReference type="SAM" id="MobiDB-lite"/>
    </source>
</evidence>